<dbReference type="Gene3D" id="2.30.30.40">
    <property type="entry name" value="SH3 Domains"/>
    <property type="match status" value="1"/>
</dbReference>
<keyword evidence="8" id="KW-0175">Coiled coil</keyword>
<feature type="compositionally biased region" description="Low complexity" evidence="9">
    <location>
        <begin position="937"/>
        <end position="950"/>
    </location>
</feature>
<evidence type="ECO:0000259" key="10">
    <source>
        <dbReference type="PROSITE" id="PS50109"/>
    </source>
</evidence>
<dbReference type="InterPro" id="IPR036890">
    <property type="entry name" value="HATPase_C_sf"/>
</dbReference>
<evidence type="ECO:0000256" key="2">
    <source>
        <dbReference type="ARBA" id="ARBA00012438"/>
    </source>
</evidence>
<evidence type="ECO:0000256" key="7">
    <source>
        <dbReference type="PROSITE-ProRule" id="PRU00169"/>
    </source>
</evidence>
<evidence type="ECO:0000259" key="11">
    <source>
        <dbReference type="PROSITE" id="PS50110"/>
    </source>
</evidence>
<evidence type="ECO:0000256" key="6">
    <source>
        <dbReference type="ARBA" id="ARBA00023012"/>
    </source>
</evidence>
<dbReference type="FunFam" id="3.30.565.10:FF:000016">
    <property type="entry name" value="Chemotaxis protein CheA, putative"/>
    <property type="match status" value="1"/>
</dbReference>
<dbReference type="Pfam" id="PF01584">
    <property type="entry name" value="CheW"/>
    <property type="match status" value="1"/>
</dbReference>
<evidence type="ECO:0000313" key="14">
    <source>
        <dbReference type="Proteomes" id="UP000287247"/>
    </source>
</evidence>
<dbReference type="GO" id="GO:0000155">
    <property type="term" value="F:phosphorelay sensor kinase activity"/>
    <property type="evidence" value="ECO:0007669"/>
    <property type="project" value="InterPro"/>
</dbReference>
<dbReference type="PANTHER" id="PTHR43395">
    <property type="entry name" value="SENSOR HISTIDINE KINASE CHEA"/>
    <property type="match status" value="1"/>
</dbReference>
<dbReference type="InterPro" id="IPR036061">
    <property type="entry name" value="CheW-like_dom_sf"/>
</dbReference>
<accession>A0A401IBU0</accession>
<dbReference type="SUPFAM" id="SSF47384">
    <property type="entry name" value="Homodimeric domain of signal transducing histidine kinase"/>
    <property type="match status" value="1"/>
</dbReference>
<dbReference type="SMART" id="SM01231">
    <property type="entry name" value="H-kinase_dim"/>
    <property type="match status" value="1"/>
</dbReference>
<feature type="domain" description="Histidine kinase" evidence="10">
    <location>
        <begin position="392"/>
        <end position="627"/>
    </location>
</feature>
<dbReference type="PANTHER" id="PTHR43395:SF1">
    <property type="entry name" value="CHEMOTAXIS PROTEIN CHEA"/>
    <property type="match status" value="1"/>
</dbReference>
<name>A0A401IBU0_APHSA</name>
<dbReference type="SUPFAM" id="SSF52172">
    <property type="entry name" value="CheY-like"/>
    <property type="match status" value="2"/>
</dbReference>
<feature type="coiled-coil region" evidence="8">
    <location>
        <begin position="286"/>
        <end position="320"/>
    </location>
</feature>
<dbReference type="OrthoDB" id="2079555at2"/>
<dbReference type="SMART" id="SM00387">
    <property type="entry name" value="HATPase_c"/>
    <property type="match status" value="1"/>
</dbReference>
<dbReference type="PRINTS" id="PR00344">
    <property type="entry name" value="BCTRLSENSOR"/>
</dbReference>
<dbReference type="Proteomes" id="UP000287247">
    <property type="component" value="Unassembled WGS sequence"/>
</dbReference>
<evidence type="ECO:0000256" key="5">
    <source>
        <dbReference type="ARBA" id="ARBA00022777"/>
    </source>
</evidence>
<dbReference type="PROSITE" id="PS50110">
    <property type="entry name" value="RESPONSE_REGULATORY"/>
    <property type="match status" value="2"/>
</dbReference>
<feature type="modified residue" description="4-aspartylphosphate" evidence="7">
    <location>
        <position position="1010"/>
    </location>
</feature>
<feature type="domain" description="Response regulatory" evidence="11">
    <location>
        <begin position="802"/>
        <end position="919"/>
    </location>
</feature>
<sequence>MISRPTNANNFADNSFDQDIAQLLEGLSEGSDIFEADRQLDELASWFEEEVSDSPAEETYKKTYSEKSTLSSLPSEDEINQLFRDDFTWDDTDKELNTIADESPDTEADLSSLLGGDSWEQNNIESDSSFLRQMESMGYSEENSDLENLKYLLESPDEEKRIEPNHSLPHFYPTFEQLEGLLRQPAGYSPSECVDEETAAQLAALIETSPSVPKEEETSVETLEITSEVEIDDEFRELEALLEQADRTMGGSPTLLAGKGQRLQPRPRPSKTKVFEQTMRVPVKQLDNLSNLIGELVVKRNSLEQDQERLRHFLDNLLNQVQNLSDVGGRMQDLYERTLLEGALLASRNQGQTSGLSNLIQPQISETSPTIHEGEDRALDALEMDRFTGFHLLSQEMIELIVRVRESASDIQFLVDETEQVARSLRQATTQLQEGMTNSRMVPFAQTADRLPRAVREISMKLNKQVKLLVEGREVLVDKMILEHLYNPMTHLVNNAITHGIEDPSVRKKSGKFPEGHINLRAFLQGNQTVITISDDGGGIDPELVKAKAIEKDLITPEEAKTLTEVEIYDFLFHAGFSTRDKADDFAGRGVGLDVVRTSLIDVRGSVSIDSTRGKGTTFTIRLPLTLSICKALCCLSDRARIAFPMDGVEDMKDYVPSDLIIDENGQECINWNNSMLPVYSLGDLLSYNRQLGRGSVYGGKNEDDTVSLVILRGTGNFLAVRVDQVIGEQEIVIKQIEGPIPKPAGIAGATVLGDGTIMPIGDVLELMEIAQGRLRTDGNSSIWKKTPLDLDLMFGHKTEPMVLIIDDSITVRELLSLSFSKSGYQVEQARDGQEAWEKLRSGLPCDLVFCDIEMPRMNGLELLSNIQKDPQLSDIPVALLTSRGADRHRKVAAKLGASGYFTKPCPDQTLLEAAQRMLQGEVLLAGSHKKPRKQRSSGNQDSSSGNNSQTTHFSDEEQIVLIVDDSVMVREMLSMTFTKTNYRVEQARDGQEAWEKLRGGLFCHLILCDIEMPRMNGLELLSRLQADEQLAKIPIAMITSRGAQKMQKIAAERGAKGYFVKPYIEAVLLDAAQRLIAGEVLLDINALVES</sequence>
<evidence type="ECO:0000256" key="8">
    <source>
        <dbReference type="SAM" id="Coils"/>
    </source>
</evidence>
<evidence type="ECO:0000256" key="9">
    <source>
        <dbReference type="SAM" id="MobiDB-lite"/>
    </source>
</evidence>
<evidence type="ECO:0000256" key="4">
    <source>
        <dbReference type="ARBA" id="ARBA00022679"/>
    </source>
</evidence>
<dbReference type="CDD" id="cd16916">
    <property type="entry name" value="HATPase_CheA-like"/>
    <property type="match status" value="1"/>
</dbReference>
<dbReference type="PROSITE" id="PS50851">
    <property type="entry name" value="CHEW"/>
    <property type="match status" value="1"/>
</dbReference>
<dbReference type="CDD" id="cd00156">
    <property type="entry name" value="REC"/>
    <property type="match status" value="1"/>
</dbReference>
<protein>
    <recommendedName>
        <fullName evidence="2">histidine kinase</fullName>
        <ecNumber evidence="2">2.7.13.3</ecNumber>
    </recommendedName>
</protein>
<keyword evidence="3 7" id="KW-0597">Phosphoprotein</keyword>
<dbReference type="PROSITE" id="PS50109">
    <property type="entry name" value="HIS_KIN"/>
    <property type="match status" value="1"/>
</dbReference>
<feature type="modified residue" description="4-aspartylphosphate" evidence="7">
    <location>
        <position position="852"/>
    </location>
</feature>
<evidence type="ECO:0000256" key="1">
    <source>
        <dbReference type="ARBA" id="ARBA00000085"/>
    </source>
</evidence>
<dbReference type="SUPFAM" id="SSF55874">
    <property type="entry name" value="ATPase domain of HSP90 chaperone/DNA topoisomerase II/histidine kinase"/>
    <property type="match status" value="1"/>
</dbReference>
<comment type="catalytic activity">
    <reaction evidence="1">
        <text>ATP + protein L-histidine = ADP + protein N-phospho-L-histidine.</text>
        <dbReference type="EC" id="2.7.13.3"/>
    </reaction>
</comment>
<dbReference type="GO" id="GO:0005737">
    <property type="term" value="C:cytoplasm"/>
    <property type="evidence" value="ECO:0007669"/>
    <property type="project" value="InterPro"/>
</dbReference>
<evidence type="ECO:0000259" key="12">
    <source>
        <dbReference type="PROSITE" id="PS50851"/>
    </source>
</evidence>
<dbReference type="Gene3D" id="3.40.50.2300">
    <property type="match status" value="2"/>
</dbReference>
<dbReference type="InterPro" id="IPR004105">
    <property type="entry name" value="CheA-like_dim"/>
</dbReference>
<keyword evidence="14" id="KW-1185">Reference proteome</keyword>
<keyword evidence="4" id="KW-0808">Transferase</keyword>
<dbReference type="InterPro" id="IPR004358">
    <property type="entry name" value="Sig_transdc_His_kin-like_C"/>
</dbReference>
<dbReference type="InterPro" id="IPR005467">
    <property type="entry name" value="His_kinase_dom"/>
</dbReference>
<gene>
    <name evidence="13" type="ORF">AsFPU1_0085</name>
</gene>
<dbReference type="CDD" id="cd00731">
    <property type="entry name" value="CheA_reg"/>
    <property type="match status" value="1"/>
</dbReference>
<feature type="domain" description="CheW-like" evidence="12">
    <location>
        <begin position="629"/>
        <end position="773"/>
    </location>
</feature>
<dbReference type="AlphaFoldDB" id="A0A401IBU0"/>
<comment type="caution">
    <text evidence="13">The sequence shown here is derived from an EMBL/GenBank/DDBJ whole genome shotgun (WGS) entry which is preliminary data.</text>
</comment>
<dbReference type="InterPro" id="IPR051315">
    <property type="entry name" value="Bact_Chemotaxis_CheA"/>
</dbReference>
<dbReference type="InterPro" id="IPR001789">
    <property type="entry name" value="Sig_transdc_resp-reg_receiver"/>
</dbReference>
<keyword evidence="6" id="KW-0902">Two-component regulatory system</keyword>
<dbReference type="Pfam" id="PF02518">
    <property type="entry name" value="HATPase_c"/>
    <property type="match status" value="1"/>
</dbReference>
<proteinExistence type="predicted"/>
<dbReference type="EC" id="2.7.13.3" evidence="2"/>
<keyword evidence="5 13" id="KW-0418">Kinase</keyword>
<dbReference type="Gene3D" id="3.30.565.10">
    <property type="entry name" value="Histidine kinase-like ATPase, C-terminal domain"/>
    <property type="match status" value="1"/>
</dbReference>
<evidence type="ECO:0000256" key="3">
    <source>
        <dbReference type="ARBA" id="ARBA00022553"/>
    </source>
</evidence>
<feature type="region of interest" description="Disordered" evidence="9">
    <location>
        <begin position="249"/>
        <end position="272"/>
    </location>
</feature>
<dbReference type="InterPro" id="IPR002545">
    <property type="entry name" value="CheW-lke_dom"/>
</dbReference>
<dbReference type="InterPro" id="IPR037006">
    <property type="entry name" value="CheA-like_homodim_sf"/>
</dbReference>
<dbReference type="Pfam" id="PF00072">
    <property type="entry name" value="Response_reg"/>
    <property type="match status" value="2"/>
</dbReference>
<feature type="region of interest" description="Disordered" evidence="9">
    <location>
        <begin position="925"/>
        <end position="953"/>
    </location>
</feature>
<dbReference type="SUPFAM" id="SSF50341">
    <property type="entry name" value="CheW-like"/>
    <property type="match status" value="1"/>
</dbReference>
<feature type="domain" description="Response regulatory" evidence="11">
    <location>
        <begin position="960"/>
        <end position="1077"/>
    </location>
</feature>
<dbReference type="EMBL" id="BDQK01000001">
    <property type="protein sequence ID" value="GBF78696.1"/>
    <property type="molecule type" value="Genomic_DNA"/>
</dbReference>
<dbReference type="InterPro" id="IPR011006">
    <property type="entry name" value="CheY-like_superfamily"/>
</dbReference>
<dbReference type="InterPro" id="IPR003594">
    <property type="entry name" value="HATPase_dom"/>
</dbReference>
<dbReference type="Pfam" id="PF02895">
    <property type="entry name" value="H-kinase_dim"/>
    <property type="match status" value="1"/>
</dbReference>
<dbReference type="InterPro" id="IPR036097">
    <property type="entry name" value="HisK_dim/P_sf"/>
</dbReference>
<organism evidence="13 14">
    <name type="scientific">Aphanothece sacrum FPU1</name>
    <dbReference type="NCBI Taxonomy" id="1920663"/>
    <lineage>
        <taxon>Bacteria</taxon>
        <taxon>Bacillati</taxon>
        <taxon>Cyanobacteriota</taxon>
        <taxon>Cyanophyceae</taxon>
        <taxon>Oscillatoriophycideae</taxon>
        <taxon>Chroococcales</taxon>
        <taxon>Aphanothecaceae</taxon>
        <taxon>Aphanothece</taxon>
    </lineage>
</organism>
<dbReference type="SMART" id="SM00260">
    <property type="entry name" value="CheW"/>
    <property type="match status" value="1"/>
</dbReference>
<reference evidence="14" key="1">
    <citation type="submission" date="2017-05" db="EMBL/GenBank/DDBJ databases">
        <title>Physiological properties and genetic analysis related to exopolysaccharide production of fresh-water unicellular cyanobacterium Aphanothece sacrum, Suizenji Nori, that has been cultured as a food source in Japan.</title>
        <authorList>
            <person name="Kanesaki Y."/>
            <person name="Yoshikawa S."/>
            <person name="Ohki K."/>
        </authorList>
    </citation>
    <scope>NUCLEOTIDE SEQUENCE [LARGE SCALE GENOMIC DNA]</scope>
    <source>
        <strain evidence="14">FPU1</strain>
    </source>
</reference>
<evidence type="ECO:0000313" key="13">
    <source>
        <dbReference type="EMBL" id="GBF78696.1"/>
    </source>
</evidence>
<dbReference type="Gene3D" id="1.10.287.560">
    <property type="entry name" value="Histidine kinase CheA-like, homodimeric domain"/>
    <property type="match status" value="1"/>
</dbReference>
<dbReference type="GO" id="GO:0006935">
    <property type="term" value="P:chemotaxis"/>
    <property type="evidence" value="ECO:0007669"/>
    <property type="project" value="InterPro"/>
</dbReference>
<dbReference type="SMART" id="SM00448">
    <property type="entry name" value="REC"/>
    <property type="match status" value="2"/>
</dbReference>
<dbReference type="RefSeq" id="WP_124974314.1">
    <property type="nucleotide sequence ID" value="NZ_BDQK01000001.1"/>
</dbReference>
<feature type="region of interest" description="Disordered" evidence="9">
    <location>
        <begin position="49"/>
        <end position="76"/>
    </location>
</feature>